<reference evidence="1 2" key="1">
    <citation type="submission" date="2023-07" db="EMBL/GenBank/DDBJ databases">
        <title>Sorghum-associated microbial communities from plants grown in Nebraska, USA.</title>
        <authorList>
            <person name="Schachtman D."/>
        </authorList>
    </citation>
    <scope>NUCLEOTIDE SEQUENCE [LARGE SCALE GENOMIC DNA]</scope>
    <source>
        <strain evidence="1 2">BE190</strain>
    </source>
</reference>
<dbReference type="Proteomes" id="UP001253595">
    <property type="component" value="Unassembled WGS sequence"/>
</dbReference>
<gene>
    <name evidence="1" type="ORF">J2X05_000577</name>
</gene>
<dbReference type="RefSeq" id="WP_310068390.1">
    <property type="nucleotide sequence ID" value="NZ_JAVDVX010000001.1"/>
</dbReference>
<dbReference type="EMBL" id="JAVDVX010000001">
    <property type="protein sequence ID" value="MDR7088574.1"/>
    <property type="molecule type" value="Genomic_DNA"/>
</dbReference>
<comment type="caution">
    <text evidence="1">The sequence shown here is derived from an EMBL/GenBank/DDBJ whole genome shotgun (WGS) entry which is preliminary data.</text>
</comment>
<sequence length="259" mass="30342">MINFIRKWLRRDRNVIGMHFNSSTLDLPGYEQPSIEDLKLEVVLFEKRVKDYAKYQGISLKKINGDKKSLFELINELKKINPLRSFDAENHKWFSHIEELHELRNFRNKIIHIDYTGLPDVAELYDRYSAANQLLLPFRLNGGCTKASFKPIKWHGETLEIVINEHKYNLDYSDIENLSVQLHPASRGAVYCKHGKQVVVKTVDYEHEQLCVFIEDCPSFQLTEDEAAILDDLLLSLLTEKEYRQRTTHKLSTALYTNQ</sequence>
<evidence type="ECO:0000313" key="2">
    <source>
        <dbReference type="Proteomes" id="UP001253595"/>
    </source>
</evidence>
<keyword evidence="2" id="KW-1185">Reference proteome</keyword>
<proteinExistence type="predicted"/>
<name>A0ABU1UTR3_9GAMM</name>
<accession>A0ABU1UTR3</accession>
<organism evidence="1 2">
    <name type="scientific">Cellvibrio fibrivorans</name>
    <dbReference type="NCBI Taxonomy" id="126350"/>
    <lineage>
        <taxon>Bacteria</taxon>
        <taxon>Pseudomonadati</taxon>
        <taxon>Pseudomonadota</taxon>
        <taxon>Gammaproteobacteria</taxon>
        <taxon>Cellvibrionales</taxon>
        <taxon>Cellvibrionaceae</taxon>
        <taxon>Cellvibrio</taxon>
    </lineage>
</organism>
<evidence type="ECO:0000313" key="1">
    <source>
        <dbReference type="EMBL" id="MDR7088574.1"/>
    </source>
</evidence>
<protein>
    <submittedName>
        <fullName evidence="1">Uncharacterized protein</fullName>
    </submittedName>
</protein>